<evidence type="ECO:0000313" key="13">
    <source>
        <dbReference type="Proteomes" id="UP000319731"/>
    </source>
</evidence>
<gene>
    <name evidence="12" type="ORF">SmJEL517_g02602</name>
</gene>
<comment type="cofactor">
    <cofactor evidence="1 7">
        <name>Ca(2+)</name>
        <dbReference type="ChEBI" id="CHEBI:29108"/>
    </cofactor>
</comment>
<feature type="active site" evidence="6">
    <location>
        <position position="349"/>
    </location>
</feature>
<dbReference type="GO" id="GO:0005509">
    <property type="term" value="F:calcium ion binding"/>
    <property type="evidence" value="ECO:0007669"/>
    <property type="project" value="InterPro"/>
</dbReference>
<feature type="disulfide bond" evidence="8">
    <location>
        <begin position="414"/>
        <end position="440"/>
    </location>
</feature>
<keyword evidence="5 8" id="KW-1015">Disulfide bond</keyword>
<dbReference type="GO" id="GO:0005975">
    <property type="term" value="P:carbohydrate metabolic process"/>
    <property type="evidence" value="ECO:0007669"/>
    <property type="project" value="InterPro"/>
</dbReference>
<organism evidence="12 13">
    <name type="scientific">Synchytrium microbalum</name>
    <dbReference type="NCBI Taxonomy" id="1806994"/>
    <lineage>
        <taxon>Eukaryota</taxon>
        <taxon>Fungi</taxon>
        <taxon>Fungi incertae sedis</taxon>
        <taxon>Chytridiomycota</taxon>
        <taxon>Chytridiomycota incertae sedis</taxon>
        <taxon>Chytridiomycetes</taxon>
        <taxon>Synchytriales</taxon>
        <taxon>Synchytriaceae</taxon>
        <taxon>Synchytrium</taxon>
    </lineage>
</organism>
<reference evidence="12 13" key="1">
    <citation type="journal article" date="2019" name="Sci. Rep.">
        <title>Comparative genomics of chytrid fungi reveal insights into the obligate biotrophic and pathogenic lifestyle of Synchytrium endobioticum.</title>
        <authorList>
            <person name="van de Vossenberg B.T.L.H."/>
            <person name="Warris S."/>
            <person name="Nguyen H.D.T."/>
            <person name="van Gent-Pelzer M.P.E."/>
            <person name="Joly D.L."/>
            <person name="van de Geest H.C."/>
            <person name="Bonants P.J.M."/>
            <person name="Smith D.S."/>
            <person name="Levesque C.A."/>
            <person name="van der Lee T.A.J."/>
        </authorList>
    </citation>
    <scope>NUCLEOTIDE SEQUENCE [LARGE SCALE GENOMIC DNA]</scope>
    <source>
        <strain evidence="12 13">JEL517</strain>
    </source>
</reference>
<dbReference type="GO" id="GO:0000139">
    <property type="term" value="C:Golgi membrane"/>
    <property type="evidence" value="ECO:0007669"/>
    <property type="project" value="TreeGrafter"/>
</dbReference>
<keyword evidence="11" id="KW-0812">Transmembrane</keyword>
<evidence type="ECO:0000313" key="12">
    <source>
        <dbReference type="EMBL" id="TPX34916.1"/>
    </source>
</evidence>
<evidence type="ECO:0000256" key="3">
    <source>
        <dbReference type="ARBA" id="ARBA00007658"/>
    </source>
</evidence>
<dbReference type="GO" id="GO:0036503">
    <property type="term" value="P:ERAD pathway"/>
    <property type="evidence" value="ECO:0007669"/>
    <property type="project" value="UniProtKB-ARBA"/>
</dbReference>
<comment type="similarity">
    <text evidence="3 9">Belongs to the glycosyl hydrolase 47 family.</text>
</comment>
<feature type="active site" evidence="6">
    <location>
        <position position="474"/>
    </location>
</feature>
<evidence type="ECO:0000256" key="2">
    <source>
        <dbReference type="ARBA" id="ARBA00004922"/>
    </source>
</evidence>
<keyword evidence="11" id="KW-1133">Transmembrane helix</keyword>
<feature type="compositionally biased region" description="Basic and acidic residues" evidence="10">
    <location>
        <begin position="635"/>
        <end position="650"/>
    </location>
</feature>
<dbReference type="RefSeq" id="XP_031025554.1">
    <property type="nucleotide sequence ID" value="XM_031168530.1"/>
</dbReference>
<dbReference type="Pfam" id="PF01532">
    <property type="entry name" value="Glyco_hydro_47"/>
    <property type="match status" value="1"/>
</dbReference>
<evidence type="ECO:0000256" key="10">
    <source>
        <dbReference type="SAM" id="MobiDB-lite"/>
    </source>
</evidence>
<dbReference type="GO" id="GO:0005783">
    <property type="term" value="C:endoplasmic reticulum"/>
    <property type="evidence" value="ECO:0007669"/>
    <property type="project" value="TreeGrafter"/>
</dbReference>
<feature type="active site" description="Proton donor" evidence="6">
    <location>
        <position position="213"/>
    </location>
</feature>
<dbReference type="AlphaFoldDB" id="A0A507CA90"/>
<protein>
    <recommendedName>
        <fullName evidence="9">alpha-1,2-Mannosidase</fullName>
        <ecNumber evidence="9">3.2.1.-</ecNumber>
    </recommendedName>
</protein>
<sequence>MARIVLSPRPIRIIILIAIGLLILISFFRSGPPPRNRHHEPNHHHDLASDDTDPNNPSVAHQMKQPNARRRPPKQHQQDVLEDVKDPVRVIVNASRVAMGPMQRDRDYVGGNQATHFVGVLGSVASDVDKADAIKEMMVHAWSGYYTRAKGCDEVRPVSGECHNWYQTFTMLNTPVDALSTLYIMGLETEYQQAKELVLEMNFDIPTSINLFETVIRVLGGLLSAYDLEGDKRFIEKAVILADMILPAFNDASGIPSNQILLGVQQEERSNHLGYKAVKLAEIGTMQIEFQYLSDITGNITYAEKALRIYEHLIAVPKQIPGLVGLTVQVKGDRIDGHDQRYGLGAEADSYYEYLLKLWLATGVDKYRVLYDEIANSFARMAKTNSKGHIYVPTTNAANDGTTMADYHFEHLSCFAGALTKPHGNWTTHLNIGRGITESCFLSYMVSETGLGSEFVDPHTFAPGSSPYYILRPETIESIFYMWRLTHDPMYREWNWVIAQNLNKSCRVEFGFSGLSNVDILPPMHDNLQQSFFLAETLKYLYLTYTSDDTISLTDFVFNTEAHPLSIRGKGRRKDITTPIPYANETSSLAILYGTGTYKPPSKPQPFGHAVQSPSPSSSPSSSESTPQPWWMQYKDARKFEKEERRRRLESQVGQSGNPFGGDGNGSPTVSGKNGVSRVDNRVDNPRFAINPRPAVVIAERAAVEAKRVVDAAAAAEQVKTREDVAAPVVEAVVVEEEEGDEEQVSGAPVEAVAAAVEVVEATKEEAESIKPVDEKNSVESNDDDKARLERLKREEEIKMEAKKVAVMEVKT</sequence>
<feature type="region of interest" description="Disordered" evidence="10">
    <location>
        <begin position="35"/>
        <end position="83"/>
    </location>
</feature>
<evidence type="ECO:0000256" key="6">
    <source>
        <dbReference type="PIRSR" id="PIRSR601382-1"/>
    </source>
</evidence>
<keyword evidence="9" id="KW-0326">Glycosidase</keyword>
<keyword evidence="13" id="KW-1185">Reference proteome</keyword>
<dbReference type="PANTHER" id="PTHR11742">
    <property type="entry name" value="MANNOSYL-OLIGOSACCHARIDE ALPHA-1,2-MANNOSIDASE-RELATED"/>
    <property type="match status" value="1"/>
</dbReference>
<feature type="transmembrane region" description="Helical" evidence="11">
    <location>
        <begin position="12"/>
        <end position="28"/>
    </location>
</feature>
<dbReference type="InterPro" id="IPR050749">
    <property type="entry name" value="Glycosyl_Hydrolase_47"/>
</dbReference>
<feature type="region of interest" description="Disordered" evidence="10">
    <location>
        <begin position="601"/>
        <end position="680"/>
    </location>
</feature>
<dbReference type="InterPro" id="IPR036026">
    <property type="entry name" value="Seven-hairpin_glycosidases"/>
</dbReference>
<proteinExistence type="inferred from homology"/>
<dbReference type="OrthoDB" id="8118055at2759"/>
<evidence type="ECO:0000256" key="5">
    <source>
        <dbReference type="ARBA" id="ARBA00023157"/>
    </source>
</evidence>
<feature type="binding site" evidence="7">
    <location>
        <position position="560"/>
    </location>
    <ligand>
        <name>Ca(2+)</name>
        <dbReference type="ChEBI" id="CHEBI:29108"/>
    </ligand>
</feature>
<dbReference type="GO" id="GO:0004571">
    <property type="term" value="F:mannosyl-oligosaccharide 1,2-alpha-mannosidase activity"/>
    <property type="evidence" value="ECO:0007669"/>
    <property type="project" value="InterPro"/>
</dbReference>
<dbReference type="PANTHER" id="PTHR11742:SF6">
    <property type="entry name" value="MANNOSYL-OLIGOSACCHARIDE ALPHA-1,2-MANNOSIDASE IA-RELATED"/>
    <property type="match status" value="1"/>
</dbReference>
<feature type="compositionally biased region" description="Low complexity" evidence="10">
    <location>
        <begin position="613"/>
        <end position="629"/>
    </location>
</feature>
<evidence type="ECO:0000256" key="11">
    <source>
        <dbReference type="SAM" id="Phobius"/>
    </source>
</evidence>
<evidence type="ECO:0000256" key="4">
    <source>
        <dbReference type="ARBA" id="ARBA00022801"/>
    </source>
</evidence>
<dbReference type="STRING" id="1806994.A0A507CA90"/>
<keyword evidence="7" id="KW-0479">Metal-binding</keyword>
<evidence type="ECO:0000256" key="9">
    <source>
        <dbReference type="RuleBase" id="RU361193"/>
    </source>
</evidence>
<dbReference type="Proteomes" id="UP000319731">
    <property type="component" value="Unassembled WGS sequence"/>
</dbReference>
<dbReference type="InterPro" id="IPR001382">
    <property type="entry name" value="Glyco_hydro_47"/>
</dbReference>
<feature type="region of interest" description="Disordered" evidence="10">
    <location>
        <begin position="764"/>
        <end position="787"/>
    </location>
</feature>
<accession>A0A507CA90</accession>
<keyword evidence="7" id="KW-0106">Calcium</keyword>
<dbReference type="InterPro" id="IPR012341">
    <property type="entry name" value="6hp_glycosidase-like_sf"/>
</dbReference>
<name>A0A507CA90_9FUNG</name>
<keyword evidence="11" id="KW-0472">Membrane</keyword>
<dbReference type="EC" id="3.2.1.-" evidence="9"/>
<dbReference type="SUPFAM" id="SSF48225">
    <property type="entry name" value="Seven-hairpin glycosidases"/>
    <property type="match status" value="1"/>
</dbReference>
<evidence type="ECO:0000256" key="7">
    <source>
        <dbReference type="PIRSR" id="PIRSR601382-2"/>
    </source>
</evidence>
<dbReference type="EMBL" id="QEAO01000011">
    <property type="protein sequence ID" value="TPX34916.1"/>
    <property type="molecule type" value="Genomic_DNA"/>
</dbReference>
<evidence type="ECO:0000256" key="8">
    <source>
        <dbReference type="PIRSR" id="PIRSR601382-3"/>
    </source>
</evidence>
<dbReference type="PRINTS" id="PR00747">
    <property type="entry name" value="GLYHDRLASE47"/>
</dbReference>
<keyword evidence="4 9" id="KW-0378">Hydrolase</keyword>
<dbReference type="GeneID" id="42003827"/>
<evidence type="ECO:0000256" key="1">
    <source>
        <dbReference type="ARBA" id="ARBA00001913"/>
    </source>
</evidence>
<comment type="pathway">
    <text evidence="2">Protein modification; protein glycosylation.</text>
</comment>
<comment type="caution">
    <text evidence="12">The sequence shown here is derived from an EMBL/GenBank/DDBJ whole genome shotgun (WGS) entry which is preliminary data.</text>
</comment>
<feature type="active site" description="Proton donor" evidence="6">
    <location>
        <position position="454"/>
    </location>
</feature>
<dbReference type="Gene3D" id="1.50.10.10">
    <property type="match status" value="1"/>
</dbReference>